<evidence type="ECO:0000256" key="3">
    <source>
        <dbReference type="ARBA" id="ARBA00022553"/>
    </source>
</evidence>
<proteinExistence type="predicted"/>
<dbReference type="PROSITE" id="PS50112">
    <property type="entry name" value="PAS"/>
    <property type="match status" value="1"/>
</dbReference>
<dbReference type="PANTHER" id="PTHR43304:SF1">
    <property type="entry name" value="PAC DOMAIN-CONTAINING PROTEIN"/>
    <property type="match status" value="1"/>
</dbReference>
<dbReference type="InterPro" id="IPR036890">
    <property type="entry name" value="HATPase_C_sf"/>
</dbReference>
<feature type="domain" description="PAS" evidence="7">
    <location>
        <begin position="35"/>
        <end position="84"/>
    </location>
</feature>
<keyword evidence="4" id="KW-0808">Transferase</keyword>
<dbReference type="EMBL" id="JAEHFW010000001">
    <property type="protein sequence ID" value="MBK0378684.1"/>
    <property type="molecule type" value="Genomic_DNA"/>
</dbReference>
<comment type="catalytic activity">
    <reaction evidence="1">
        <text>ATP + protein L-histidine = ADP + protein N-phospho-L-histidine.</text>
        <dbReference type="EC" id="2.7.13.3"/>
    </reaction>
</comment>
<dbReference type="InterPro" id="IPR003594">
    <property type="entry name" value="HATPase_dom"/>
</dbReference>
<dbReference type="Proteomes" id="UP000613193">
    <property type="component" value="Unassembled WGS sequence"/>
</dbReference>
<dbReference type="SUPFAM" id="SSF47384">
    <property type="entry name" value="Homodimeric domain of signal transducing histidine kinase"/>
    <property type="match status" value="1"/>
</dbReference>
<keyword evidence="5" id="KW-0418">Kinase</keyword>
<evidence type="ECO:0000313" key="9">
    <source>
        <dbReference type="Proteomes" id="UP000613193"/>
    </source>
</evidence>
<dbReference type="CDD" id="cd00130">
    <property type="entry name" value="PAS"/>
    <property type="match status" value="1"/>
</dbReference>
<dbReference type="InterPro" id="IPR013655">
    <property type="entry name" value="PAS_fold_3"/>
</dbReference>
<accession>A0A934ULS6</accession>
<dbReference type="Gene3D" id="3.30.450.20">
    <property type="entry name" value="PAS domain"/>
    <property type="match status" value="1"/>
</dbReference>
<dbReference type="InterPro" id="IPR035965">
    <property type="entry name" value="PAS-like_dom_sf"/>
</dbReference>
<keyword evidence="9" id="KW-1185">Reference proteome</keyword>
<dbReference type="Gene3D" id="3.30.565.10">
    <property type="entry name" value="Histidine kinase-like ATPase, C-terminal domain"/>
    <property type="match status" value="1"/>
</dbReference>
<evidence type="ECO:0000256" key="2">
    <source>
        <dbReference type="ARBA" id="ARBA00012438"/>
    </source>
</evidence>
<dbReference type="Pfam" id="PF02518">
    <property type="entry name" value="HATPase_c"/>
    <property type="match status" value="1"/>
</dbReference>
<name>A0A934ULS6_9SPHI</name>
<evidence type="ECO:0000259" key="7">
    <source>
        <dbReference type="PROSITE" id="PS50112"/>
    </source>
</evidence>
<dbReference type="EC" id="2.7.13.3" evidence="2"/>
<dbReference type="SUPFAM" id="SSF55874">
    <property type="entry name" value="ATPase domain of HSP90 chaperone/DNA topoisomerase II/histidine kinase"/>
    <property type="match status" value="1"/>
</dbReference>
<evidence type="ECO:0000313" key="8">
    <source>
        <dbReference type="EMBL" id="MBK0378684.1"/>
    </source>
</evidence>
<evidence type="ECO:0000256" key="5">
    <source>
        <dbReference type="ARBA" id="ARBA00022777"/>
    </source>
</evidence>
<reference evidence="8" key="1">
    <citation type="submission" date="2020-12" db="EMBL/GenBank/DDBJ databases">
        <title>Bacterial novel species Mucilaginibacter sp. SD-g isolated from soil.</title>
        <authorList>
            <person name="Jung H.-Y."/>
        </authorList>
    </citation>
    <scope>NUCLEOTIDE SEQUENCE</scope>
    <source>
        <strain evidence="8">SD-g</strain>
    </source>
</reference>
<feature type="domain" description="Histidine kinase" evidence="6">
    <location>
        <begin position="153"/>
        <end position="365"/>
    </location>
</feature>
<dbReference type="InterPro" id="IPR004358">
    <property type="entry name" value="Sig_transdc_His_kin-like_C"/>
</dbReference>
<dbReference type="InterPro" id="IPR036097">
    <property type="entry name" value="HisK_dim/P_sf"/>
</dbReference>
<dbReference type="InterPro" id="IPR052162">
    <property type="entry name" value="Sensor_kinase/Photoreceptor"/>
</dbReference>
<dbReference type="GO" id="GO:0000155">
    <property type="term" value="F:phosphorelay sensor kinase activity"/>
    <property type="evidence" value="ECO:0007669"/>
    <property type="project" value="InterPro"/>
</dbReference>
<dbReference type="PROSITE" id="PS50109">
    <property type="entry name" value="HIS_KIN"/>
    <property type="match status" value="1"/>
</dbReference>
<evidence type="ECO:0000259" key="6">
    <source>
        <dbReference type="PROSITE" id="PS50109"/>
    </source>
</evidence>
<dbReference type="SMART" id="SM00091">
    <property type="entry name" value="PAS"/>
    <property type="match status" value="1"/>
</dbReference>
<dbReference type="SUPFAM" id="SSF55785">
    <property type="entry name" value="PYP-like sensor domain (PAS domain)"/>
    <property type="match status" value="1"/>
</dbReference>
<sequence>MANTSLNTAPALNDVFNLELFFELSPDLLCIAGYDGYFKRINPTVSKVLGYTNKELFAKPISEFIYHEDRVLTAKYRDVLIRNKPLLNFENRYVTKSGQIVWLSWTSMPFESEKVVFAIAKNITHKKMLEEDRDALLAKYTKINNDLKQLTYTTSHDLRAPVNNLLSVFSVMDVSKIQDKETLLFIDMLKHATENLKQTLNNYIDELSEKDILRINTVEIDLEKCLEFVIGSLQSLIQNSNTIINFDFSEQKIIKFNKAYLESIFLNLITNSIKYAKPGSFPIIYISSRRMNGVVQLIVEDEGIGFDMDKVKGRIFGLNQKFSNNSDSKGIGLYLVYNYVISLGGHIEIESKINEGARFIMSFKD</sequence>
<dbReference type="NCBIfam" id="TIGR00229">
    <property type="entry name" value="sensory_box"/>
    <property type="match status" value="1"/>
</dbReference>
<dbReference type="Pfam" id="PF08447">
    <property type="entry name" value="PAS_3"/>
    <property type="match status" value="1"/>
</dbReference>
<organism evidence="8 9">
    <name type="scientific">Mucilaginibacter segetis</name>
    <dbReference type="NCBI Taxonomy" id="2793071"/>
    <lineage>
        <taxon>Bacteria</taxon>
        <taxon>Pseudomonadati</taxon>
        <taxon>Bacteroidota</taxon>
        <taxon>Sphingobacteriia</taxon>
        <taxon>Sphingobacteriales</taxon>
        <taxon>Sphingobacteriaceae</taxon>
        <taxon>Mucilaginibacter</taxon>
    </lineage>
</organism>
<keyword evidence="3" id="KW-0597">Phosphoprotein</keyword>
<dbReference type="PRINTS" id="PR00344">
    <property type="entry name" value="BCTRLSENSOR"/>
</dbReference>
<dbReference type="AlphaFoldDB" id="A0A934ULS6"/>
<evidence type="ECO:0000256" key="1">
    <source>
        <dbReference type="ARBA" id="ARBA00000085"/>
    </source>
</evidence>
<dbReference type="PANTHER" id="PTHR43304">
    <property type="entry name" value="PHYTOCHROME-LIKE PROTEIN CPH1"/>
    <property type="match status" value="1"/>
</dbReference>
<dbReference type="SMART" id="SM00387">
    <property type="entry name" value="HATPase_c"/>
    <property type="match status" value="1"/>
</dbReference>
<dbReference type="InterPro" id="IPR005467">
    <property type="entry name" value="His_kinase_dom"/>
</dbReference>
<comment type="caution">
    <text evidence="8">The sequence shown here is derived from an EMBL/GenBank/DDBJ whole genome shotgun (WGS) entry which is preliminary data.</text>
</comment>
<protein>
    <recommendedName>
        <fullName evidence="2">histidine kinase</fullName>
        <ecNumber evidence="2">2.7.13.3</ecNumber>
    </recommendedName>
</protein>
<dbReference type="Gene3D" id="1.10.287.130">
    <property type="match status" value="1"/>
</dbReference>
<gene>
    <name evidence="8" type="ORF">I5M19_05165</name>
</gene>
<evidence type="ECO:0000256" key="4">
    <source>
        <dbReference type="ARBA" id="ARBA00022679"/>
    </source>
</evidence>
<dbReference type="RefSeq" id="WP_200064882.1">
    <property type="nucleotide sequence ID" value="NZ_JAEHFW010000001.1"/>
</dbReference>
<dbReference type="InterPro" id="IPR000014">
    <property type="entry name" value="PAS"/>
</dbReference>